<evidence type="ECO:0000259" key="1">
    <source>
        <dbReference type="Pfam" id="PF13392"/>
    </source>
</evidence>
<dbReference type="Pfam" id="PF13392">
    <property type="entry name" value="HNH_3"/>
    <property type="match status" value="1"/>
</dbReference>
<dbReference type="InterPro" id="IPR016177">
    <property type="entry name" value="DNA-bd_dom_sf"/>
</dbReference>
<dbReference type="Gene3D" id="3.90.75.20">
    <property type="match status" value="1"/>
</dbReference>
<evidence type="ECO:0000313" key="2">
    <source>
        <dbReference type="EMBL" id="STQ13579.1"/>
    </source>
</evidence>
<dbReference type="GO" id="GO:0003677">
    <property type="term" value="F:DNA binding"/>
    <property type="evidence" value="ECO:0007669"/>
    <property type="project" value="InterPro"/>
</dbReference>
<proteinExistence type="predicted"/>
<dbReference type="AlphaFoldDB" id="A0A377M5E6"/>
<protein>
    <submittedName>
        <fullName evidence="2">AP2 domain</fullName>
    </submittedName>
</protein>
<dbReference type="SUPFAM" id="SSF54171">
    <property type="entry name" value="DNA-binding domain"/>
    <property type="match status" value="1"/>
</dbReference>
<dbReference type="SUPFAM" id="SSF54060">
    <property type="entry name" value="His-Me finger endonucleases"/>
    <property type="match status" value="1"/>
</dbReference>
<accession>A0A377M5E6</accession>
<dbReference type="InterPro" id="IPR044925">
    <property type="entry name" value="His-Me_finger_sf"/>
</dbReference>
<dbReference type="EMBL" id="UGJB01000004">
    <property type="protein sequence ID" value="STQ13579.1"/>
    <property type="molecule type" value="Genomic_DNA"/>
</dbReference>
<feature type="domain" description="HNH nuclease" evidence="1">
    <location>
        <begin position="56"/>
        <end position="98"/>
    </location>
</feature>
<organism evidence="2 3">
    <name type="scientific">Enterobacter cloacae</name>
    <dbReference type="NCBI Taxonomy" id="550"/>
    <lineage>
        <taxon>Bacteria</taxon>
        <taxon>Pseudomonadati</taxon>
        <taxon>Pseudomonadota</taxon>
        <taxon>Gammaproteobacteria</taxon>
        <taxon>Enterobacterales</taxon>
        <taxon>Enterobacteriaceae</taxon>
        <taxon>Enterobacter</taxon>
        <taxon>Enterobacter cloacae complex</taxon>
    </lineage>
</organism>
<reference evidence="2 3" key="1">
    <citation type="submission" date="2018-06" db="EMBL/GenBank/DDBJ databases">
        <authorList>
            <consortium name="Pathogen Informatics"/>
            <person name="Doyle S."/>
        </authorList>
    </citation>
    <scope>NUCLEOTIDE SEQUENCE [LARGE SCALE GENOMIC DNA]</scope>
    <source>
        <strain evidence="2 3">NCTC10005</strain>
    </source>
</reference>
<sequence>MKKINQSTLKELLSYDEKTGVFTWIKKRQNVVVGRVAGHIDRLGYERITISGKIYLSHRLAWLYVHGYLPEKEIDHINRIRNDNRIANLREATSQLNSLNTGMYKNNTSGSKGIYFNKKAKKWQAQILIDGKREYLGLYDDVKRADIAYRIANHFRLAKPN</sequence>
<dbReference type="InterPro" id="IPR003615">
    <property type="entry name" value="HNH_nuc"/>
</dbReference>
<name>A0A377M5E6_ENTCL</name>
<evidence type="ECO:0000313" key="3">
    <source>
        <dbReference type="Proteomes" id="UP000255106"/>
    </source>
</evidence>
<gene>
    <name evidence="2" type="ORF">NCTC10005_06408</name>
</gene>
<dbReference type="RefSeq" id="WP_044158185.1">
    <property type="nucleotide sequence ID" value="NZ_CP056776.1"/>
</dbReference>
<dbReference type="Proteomes" id="UP000255106">
    <property type="component" value="Unassembled WGS sequence"/>
</dbReference>